<evidence type="ECO:0000313" key="4">
    <source>
        <dbReference type="Proteomes" id="UP000233469"/>
    </source>
</evidence>
<dbReference type="VEuPathDB" id="FungiDB:FUN_011606"/>
<gene>
    <name evidence="3" type="ORF">RhiirC2_791836</name>
</gene>
<feature type="region of interest" description="Disordered" evidence="2">
    <location>
        <begin position="275"/>
        <end position="350"/>
    </location>
</feature>
<feature type="compositionally biased region" description="Polar residues" evidence="2">
    <location>
        <begin position="326"/>
        <end position="340"/>
    </location>
</feature>
<evidence type="ECO:0000313" key="3">
    <source>
        <dbReference type="EMBL" id="PKK61412.1"/>
    </source>
</evidence>
<dbReference type="VEuPathDB" id="FungiDB:RhiirA1_446398"/>
<feature type="region of interest" description="Disordered" evidence="2">
    <location>
        <begin position="1"/>
        <end position="61"/>
    </location>
</feature>
<feature type="compositionally biased region" description="Polar residues" evidence="2">
    <location>
        <begin position="1"/>
        <end position="27"/>
    </location>
</feature>
<keyword evidence="1" id="KW-0175">Coiled coil</keyword>
<evidence type="ECO:0000256" key="1">
    <source>
        <dbReference type="SAM" id="Coils"/>
    </source>
</evidence>
<dbReference type="VEuPathDB" id="FungiDB:RhiirFUN_004837"/>
<proteinExistence type="predicted"/>
<dbReference type="VEuPathDB" id="FungiDB:RhiirA1_478068"/>
<sequence>MGQSAETADAGGSNTTPPQQNNADNFSSPPPKDTTAPSAPDASPNKDIMDTNDTSPLPLDTPTISILRQDYQAAAAPNSSPEFVKKYPTNRAMIDAVNNLLLETYHSYTGRVRMSGSGDLKRLQLRTDEDLRAIQVTDIPFFIKKDDIIALFKKFDCITPCSFTLEQKKSRHEFVAVLSQLSPNTKDVHLAPLVRSIGAIAVNIPLFLNSYKPKRWAYITFKIQQMMDTAMEQSIALQGHRLQWELLENTNKLCHRCGKLSCAPTACLLNNSRDRSRTRNPVAHLKERFNIGQPNHNNSSANRSRQRSHSQSKDRSNSRQCKDRSVSFSTSQRNNTSAPNLSGHKPPLVDPNCSQIQEILSVLKSLQEDMASVRARIHALELADQIMSWLELRVFGHKQDDTLPPDPNDSSHMLSSSGLVLPPPTVLISRSIISSSPIPETADEATINKERAEIYSFQRSLDNKFDHLSGSIERFISSISGGSSSDLVNKTSSD</sequence>
<protein>
    <submittedName>
        <fullName evidence="3">Uncharacterized protein</fullName>
    </submittedName>
</protein>
<dbReference type="AlphaFoldDB" id="A0A2N1MIH4"/>
<dbReference type="EMBL" id="LLXL01002228">
    <property type="protein sequence ID" value="PKK61412.1"/>
    <property type="molecule type" value="Genomic_DNA"/>
</dbReference>
<feature type="coiled-coil region" evidence="1">
    <location>
        <begin position="356"/>
        <end position="383"/>
    </location>
</feature>
<feature type="compositionally biased region" description="Basic and acidic residues" evidence="2">
    <location>
        <begin position="311"/>
        <end position="325"/>
    </location>
</feature>
<evidence type="ECO:0000256" key="2">
    <source>
        <dbReference type="SAM" id="MobiDB-lite"/>
    </source>
</evidence>
<accession>A0A2N1MIH4</accession>
<reference evidence="3 4" key="2">
    <citation type="submission" date="2017-10" db="EMBL/GenBank/DDBJ databases">
        <title>Extensive intraspecific genome diversity in a model arbuscular mycorrhizal fungus.</title>
        <authorList>
            <person name="Chen E.C.H."/>
            <person name="Morin E."/>
            <person name="Baudet D."/>
            <person name="Noel J."/>
            <person name="Ndikumana S."/>
            <person name="Charron P."/>
            <person name="St-Onge C."/>
            <person name="Giorgi J."/>
            <person name="Grigoriev I.V."/>
            <person name="Roux C."/>
            <person name="Martin F.M."/>
            <person name="Corradi N."/>
        </authorList>
    </citation>
    <scope>NUCLEOTIDE SEQUENCE [LARGE SCALE GENOMIC DNA]</scope>
    <source>
        <strain evidence="3 4">C2</strain>
    </source>
</reference>
<comment type="caution">
    <text evidence="3">The sequence shown here is derived from an EMBL/GenBank/DDBJ whole genome shotgun (WGS) entry which is preliminary data.</text>
</comment>
<name>A0A2N1MIH4_9GLOM</name>
<reference evidence="3 4" key="1">
    <citation type="submission" date="2016-04" db="EMBL/GenBank/DDBJ databases">
        <title>Genome analyses suggest a sexual origin of heterokaryosis in a supposedly ancient asexual fungus.</title>
        <authorList>
            <person name="Ropars J."/>
            <person name="Sedzielewska K."/>
            <person name="Noel J."/>
            <person name="Charron P."/>
            <person name="Farinelli L."/>
            <person name="Marton T."/>
            <person name="Kruger M."/>
            <person name="Pelin A."/>
            <person name="Brachmann A."/>
            <person name="Corradi N."/>
        </authorList>
    </citation>
    <scope>NUCLEOTIDE SEQUENCE [LARGE SCALE GENOMIC DNA]</scope>
    <source>
        <strain evidence="3 4">C2</strain>
    </source>
</reference>
<organism evidence="3 4">
    <name type="scientific">Rhizophagus irregularis</name>
    <dbReference type="NCBI Taxonomy" id="588596"/>
    <lineage>
        <taxon>Eukaryota</taxon>
        <taxon>Fungi</taxon>
        <taxon>Fungi incertae sedis</taxon>
        <taxon>Mucoromycota</taxon>
        <taxon>Glomeromycotina</taxon>
        <taxon>Glomeromycetes</taxon>
        <taxon>Glomerales</taxon>
        <taxon>Glomeraceae</taxon>
        <taxon>Rhizophagus</taxon>
    </lineage>
</organism>
<dbReference type="Proteomes" id="UP000233469">
    <property type="component" value="Unassembled WGS sequence"/>
</dbReference>